<name>A0A0D6FH78_CORDP</name>
<evidence type="ECO:0000313" key="1">
    <source>
        <dbReference type="EMBL" id="CAB0588536.1"/>
    </source>
</evidence>
<dbReference type="RefSeq" id="WP_014310021.1">
    <property type="nucleotide sequence ID" value="NZ_CP039522.1"/>
</dbReference>
<protein>
    <submittedName>
        <fullName evidence="1">Uncharacterized protein</fullName>
    </submittedName>
</protein>
<dbReference type="GeneID" id="29422271"/>
<evidence type="ECO:0000313" key="2">
    <source>
        <dbReference type="Proteomes" id="UP000480222"/>
    </source>
</evidence>
<dbReference type="KEGG" id="cdip:ERS451417_00440"/>
<organism evidence="1 2">
    <name type="scientific">Corynebacterium diphtheriae</name>
    <dbReference type="NCBI Taxonomy" id="1717"/>
    <lineage>
        <taxon>Bacteria</taxon>
        <taxon>Bacillati</taxon>
        <taxon>Actinomycetota</taxon>
        <taxon>Actinomycetes</taxon>
        <taxon>Mycobacteriales</taxon>
        <taxon>Corynebacteriaceae</taxon>
        <taxon>Corynebacterium</taxon>
    </lineage>
</organism>
<comment type="caution">
    <text evidence="1">The sequence shown here is derived from an EMBL/GenBank/DDBJ whole genome shotgun (WGS) entry which is preliminary data.</text>
</comment>
<dbReference type="Proteomes" id="UP000480222">
    <property type="component" value="Unassembled WGS sequence"/>
</dbReference>
<proteinExistence type="predicted"/>
<accession>A0A0D6FH78</accession>
<reference evidence="1 2" key="1">
    <citation type="submission" date="2020-02" db="EMBL/GenBank/DDBJ databases">
        <authorList>
            <person name="Brisse S."/>
        </authorList>
    </citation>
    <scope>NUCLEOTIDE SEQUENCE [LARGE SCALE GENOMIC DNA]</scope>
    <source>
        <strain evidence="1">CIP107547</strain>
    </source>
</reference>
<dbReference type="AlphaFoldDB" id="A0A0D6FH78"/>
<gene>
    <name evidence="1" type="ORF">CIP107547_00621</name>
</gene>
<sequence>MLQCFADGAEAGYNLEVLRKRGRLIAKGYSSLWSAPDLEQEGSENPALRQVSLVMLIEGLSVVALDRGLAQLSCKYW</sequence>
<dbReference type="EMBL" id="CADDAV010000009">
    <property type="protein sequence ID" value="CAB0588536.1"/>
    <property type="molecule type" value="Genomic_DNA"/>
</dbReference>